<dbReference type="PANTHER" id="PTHR33112">
    <property type="entry name" value="DOMAIN PROTEIN, PUTATIVE-RELATED"/>
    <property type="match status" value="1"/>
</dbReference>
<sequence length="783" mass="88674">MAMELCDTCRAFDIQVFDPAKYALRGYKLLSTISAAQSGCPFCSLLVKARFPHGRKQGTIATLLHWPQWIYLQADEEWKHRMESQCNHNNNTSSPGSPLGLTRLWASSTNSSVSILPNVTRLSPFQILADEASDGHIRMLSRWLQQCQEDHEECRVSLSGSPLLNPEVTDLPNRCIEVSRNVDGARVLALKETGGRRGKYITLTHRWVQPDTANASTLQSNYSERLCGRALDHLPRHFEDAFLLALKMGIPFVWIDSLCIIQDSEQDWIVEASRMAKYYQNSFFTVAGFGVTRETGLFTASGQELIPNLVRLPYRDREGIQKGYFYVCPVDQSKVKEQYDQEIAQSDLLNRGWIFQEWILSRRVICYTRTACFYQCQKFNPRTTASNDVNLGILNDVNADLSLKNLFRFDFPTSEESIFDRWRFAVHTYSSLRLTKANEDRLTALAGISQEFAIDINRSIDPKWHWYSFYLSGLWAGDIWVGLLWEMDGACSGQRLNGIPTWSWASVLNPIVWQLDHRQRSPEHSRRTKEIGKFLGAKKTSGDEQMSASGNDLTRDANLKNRIAPADQFITPQFNTLVMRGKLLSVRVSGLFDSDSDLDIAATLSGYEIDSEHNLQTGFTTIPGTRTREYWRKISLSQFPEILCGWASIDDLIASSQPILLDVLAFPVTKTTVDFPGFGLGYCLSAHQAYNILLLQRIADGRFGSGDTVLKSSRDRDMLVEQLGIAAFEMESVGLWEDLSCIVVKGLYDYADSHKNKERQDFAAATSVAVIKAILERYIMTDK</sequence>
<comment type="caution">
    <text evidence="2">The sequence shown here is derived from an EMBL/GenBank/DDBJ whole genome shotgun (WGS) entry which is preliminary data.</text>
</comment>
<evidence type="ECO:0000313" key="2">
    <source>
        <dbReference type="EMBL" id="KAF4341547.1"/>
    </source>
</evidence>
<dbReference type="PANTHER" id="PTHR33112:SF16">
    <property type="entry name" value="HETEROKARYON INCOMPATIBILITY DOMAIN-CONTAINING PROTEIN"/>
    <property type="match status" value="1"/>
</dbReference>
<evidence type="ECO:0000259" key="1">
    <source>
        <dbReference type="Pfam" id="PF06985"/>
    </source>
</evidence>
<reference evidence="2" key="1">
    <citation type="journal article" date="2017" name="Mycologia">
        <title>Fusarium algeriense, sp. nov., a novel toxigenic crown rot pathogen of durum wheat from Algeria is nested in the Fusarium burgessii species complex.</title>
        <authorList>
            <person name="Laraba I."/>
            <person name="Keddad A."/>
            <person name="Boureghda H."/>
            <person name="Abdallah N."/>
            <person name="Vaughan M.M."/>
            <person name="Proctor R.H."/>
            <person name="Busman M."/>
            <person name="O'Donnell K."/>
        </authorList>
    </citation>
    <scope>NUCLEOTIDE SEQUENCE</scope>
    <source>
        <strain evidence="2">NRRL 25174</strain>
    </source>
</reference>
<organism evidence="2 3">
    <name type="scientific">Fusarium beomiforme</name>
    <dbReference type="NCBI Taxonomy" id="44412"/>
    <lineage>
        <taxon>Eukaryota</taxon>
        <taxon>Fungi</taxon>
        <taxon>Dikarya</taxon>
        <taxon>Ascomycota</taxon>
        <taxon>Pezizomycotina</taxon>
        <taxon>Sordariomycetes</taxon>
        <taxon>Hypocreomycetidae</taxon>
        <taxon>Hypocreales</taxon>
        <taxon>Nectriaceae</taxon>
        <taxon>Fusarium</taxon>
        <taxon>Fusarium burgessii species complex</taxon>
    </lineage>
</organism>
<name>A0A9P5DY10_9HYPO</name>
<protein>
    <submittedName>
        <fullName evidence="2">Transcription factor Zn C2H2</fullName>
    </submittedName>
</protein>
<dbReference type="Proteomes" id="UP000730481">
    <property type="component" value="Unassembled WGS sequence"/>
</dbReference>
<dbReference type="SUPFAM" id="SSF53167">
    <property type="entry name" value="Purine and uridine phosphorylases"/>
    <property type="match status" value="1"/>
</dbReference>
<dbReference type="EMBL" id="PVQB02000188">
    <property type="protein sequence ID" value="KAF4341547.1"/>
    <property type="molecule type" value="Genomic_DNA"/>
</dbReference>
<gene>
    <name evidence="2" type="ORF">FBEOM_4449</name>
</gene>
<dbReference type="GO" id="GO:0009116">
    <property type="term" value="P:nucleoside metabolic process"/>
    <property type="evidence" value="ECO:0007669"/>
    <property type="project" value="InterPro"/>
</dbReference>
<dbReference type="InterPro" id="IPR035994">
    <property type="entry name" value="Nucleoside_phosphorylase_sf"/>
</dbReference>
<dbReference type="OrthoDB" id="4161196at2759"/>
<dbReference type="Pfam" id="PF06985">
    <property type="entry name" value="HET"/>
    <property type="match status" value="1"/>
</dbReference>
<dbReference type="Gene3D" id="3.40.50.1580">
    <property type="entry name" value="Nucleoside phosphorylase domain"/>
    <property type="match status" value="1"/>
</dbReference>
<accession>A0A9P5DY10</accession>
<dbReference type="GO" id="GO:0003824">
    <property type="term" value="F:catalytic activity"/>
    <property type="evidence" value="ECO:0007669"/>
    <property type="project" value="InterPro"/>
</dbReference>
<evidence type="ECO:0000313" key="3">
    <source>
        <dbReference type="Proteomes" id="UP000730481"/>
    </source>
</evidence>
<keyword evidence="3" id="KW-1185">Reference proteome</keyword>
<feature type="domain" description="Heterokaryon incompatibility" evidence="1">
    <location>
        <begin position="200"/>
        <end position="357"/>
    </location>
</feature>
<dbReference type="AlphaFoldDB" id="A0A9P5DY10"/>
<reference evidence="2" key="2">
    <citation type="submission" date="2020-02" db="EMBL/GenBank/DDBJ databases">
        <title>Identification and distribution of gene clusters putatively required for synthesis of sphingolipid metabolism inhibitors in phylogenetically diverse species of the filamentous fungus Fusarium.</title>
        <authorList>
            <person name="Kim H.-S."/>
            <person name="Busman M."/>
            <person name="Brown D.W."/>
            <person name="Divon H."/>
            <person name="Uhlig S."/>
            <person name="Proctor R.H."/>
        </authorList>
    </citation>
    <scope>NUCLEOTIDE SEQUENCE</scope>
    <source>
        <strain evidence="2">NRRL 25174</strain>
    </source>
</reference>
<dbReference type="InterPro" id="IPR010730">
    <property type="entry name" value="HET"/>
</dbReference>
<proteinExistence type="predicted"/>